<comment type="caution">
    <text evidence="2">The sequence shown here is derived from an EMBL/GenBank/DDBJ whole genome shotgun (WGS) entry which is preliminary data.</text>
</comment>
<sequence length="85" mass="9189">MSSSVDPPPTDLFVSWFERHASERDALAAAILGLFLAAFFGLLSLVIGNSPTCYSMTDLLEISCRTIRAAALVVWDSHLDACQGQ</sequence>
<proteinExistence type="predicted"/>
<evidence type="ECO:0000256" key="1">
    <source>
        <dbReference type="SAM" id="Phobius"/>
    </source>
</evidence>
<dbReference type="AlphaFoldDB" id="A0AA39ZXK5"/>
<gene>
    <name evidence="2" type="ORF">B0H67DRAFT_594225</name>
</gene>
<keyword evidence="1" id="KW-0812">Transmembrane</keyword>
<evidence type="ECO:0000313" key="2">
    <source>
        <dbReference type="EMBL" id="KAK0705508.1"/>
    </source>
</evidence>
<feature type="transmembrane region" description="Helical" evidence="1">
    <location>
        <begin position="26"/>
        <end position="47"/>
    </location>
</feature>
<protein>
    <submittedName>
        <fullName evidence="2">Uncharacterized protein</fullName>
    </submittedName>
</protein>
<keyword evidence="3" id="KW-1185">Reference proteome</keyword>
<evidence type="ECO:0000313" key="3">
    <source>
        <dbReference type="Proteomes" id="UP001172102"/>
    </source>
</evidence>
<reference evidence="2" key="1">
    <citation type="submission" date="2023-06" db="EMBL/GenBank/DDBJ databases">
        <title>Genome-scale phylogeny and comparative genomics of the fungal order Sordariales.</title>
        <authorList>
            <consortium name="Lawrence Berkeley National Laboratory"/>
            <person name="Hensen N."/>
            <person name="Bonometti L."/>
            <person name="Westerberg I."/>
            <person name="Brannstrom I.O."/>
            <person name="Guillou S."/>
            <person name="Cros-Aarteil S."/>
            <person name="Calhoun S."/>
            <person name="Haridas S."/>
            <person name="Kuo A."/>
            <person name="Mondo S."/>
            <person name="Pangilinan J."/>
            <person name="Riley R."/>
            <person name="Labutti K."/>
            <person name="Andreopoulos B."/>
            <person name="Lipzen A."/>
            <person name="Chen C."/>
            <person name="Yanf M."/>
            <person name="Daum C."/>
            <person name="Ng V."/>
            <person name="Clum A."/>
            <person name="Steindorff A."/>
            <person name="Ohm R."/>
            <person name="Martin F."/>
            <person name="Silar P."/>
            <person name="Natvig D."/>
            <person name="Lalanne C."/>
            <person name="Gautier V."/>
            <person name="Ament-Velasquez S.L."/>
            <person name="Kruys A."/>
            <person name="Hutchinson M.I."/>
            <person name="Powell A.J."/>
            <person name="Barry K."/>
            <person name="Miller A.N."/>
            <person name="Grigoriev I.V."/>
            <person name="Debuchy R."/>
            <person name="Gladieux P."/>
            <person name="Thoren M.H."/>
            <person name="Johannesson H."/>
        </authorList>
    </citation>
    <scope>NUCLEOTIDE SEQUENCE</scope>
    <source>
        <strain evidence="2">SMH4607-1</strain>
    </source>
</reference>
<name>A0AA39ZXK5_9PEZI</name>
<keyword evidence="1" id="KW-0472">Membrane</keyword>
<dbReference type="Proteomes" id="UP001172102">
    <property type="component" value="Unassembled WGS sequence"/>
</dbReference>
<keyword evidence="1" id="KW-1133">Transmembrane helix</keyword>
<organism evidence="2 3">
    <name type="scientific">Lasiosphaeris hirsuta</name>
    <dbReference type="NCBI Taxonomy" id="260670"/>
    <lineage>
        <taxon>Eukaryota</taxon>
        <taxon>Fungi</taxon>
        <taxon>Dikarya</taxon>
        <taxon>Ascomycota</taxon>
        <taxon>Pezizomycotina</taxon>
        <taxon>Sordariomycetes</taxon>
        <taxon>Sordariomycetidae</taxon>
        <taxon>Sordariales</taxon>
        <taxon>Lasiosphaeriaceae</taxon>
        <taxon>Lasiosphaeris</taxon>
    </lineage>
</organism>
<dbReference type="EMBL" id="JAUKUA010000007">
    <property type="protein sequence ID" value="KAK0705508.1"/>
    <property type="molecule type" value="Genomic_DNA"/>
</dbReference>
<accession>A0AA39ZXK5</accession>